<dbReference type="InterPro" id="IPR009057">
    <property type="entry name" value="Homeodomain-like_sf"/>
</dbReference>
<accession>A0ABM8ENI2</accession>
<evidence type="ECO:0000313" key="2">
    <source>
        <dbReference type="Proteomes" id="UP001317705"/>
    </source>
</evidence>
<organism evidence="1 2">
    <name type="scientific">Geotalea uraniireducens</name>
    <dbReference type="NCBI Taxonomy" id="351604"/>
    <lineage>
        <taxon>Bacteria</taxon>
        <taxon>Pseudomonadati</taxon>
        <taxon>Thermodesulfobacteriota</taxon>
        <taxon>Desulfuromonadia</taxon>
        <taxon>Geobacterales</taxon>
        <taxon>Geobacteraceae</taxon>
        <taxon>Geotalea</taxon>
    </lineage>
</organism>
<sequence length="105" mass="11687">MATEQPESPWEKLCGQVILGTEAFVAQVRERLGGKGAIKEIPRHQRYAGRPALAEMFPAGGTLPRQERNRLIRIAHGQHGYTLTDIARALDIHYTTVSKVINAKK</sequence>
<dbReference type="EMBL" id="AP027151">
    <property type="protein sequence ID" value="BDV43984.1"/>
    <property type="molecule type" value="Genomic_DNA"/>
</dbReference>
<dbReference type="SUPFAM" id="SSF46689">
    <property type="entry name" value="Homeodomain-like"/>
    <property type="match status" value="1"/>
</dbReference>
<protein>
    <submittedName>
        <fullName evidence="1">Uncharacterized protein</fullName>
    </submittedName>
</protein>
<reference evidence="1 2" key="1">
    <citation type="submission" date="2022-12" db="EMBL/GenBank/DDBJ databases">
        <title>Polyphasic characterization of Geotalea uranireducens NIT-SL11 newly isolated from a complex of sewage sludge and microbially reduced graphene oxide.</title>
        <authorList>
            <person name="Xie L."/>
            <person name="Yoshida N."/>
            <person name="Meng L."/>
        </authorList>
    </citation>
    <scope>NUCLEOTIDE SEQUENCE [LARGE SCALE GENOMIC DNA]</scope>
    <source>
        <strain evidence="1 2">NIT-SL11</strain>
    </source>
</reference>
<gene>
    <name evidence="1" type="ORF">GURASL_29070</name>
</gene>
<proteinExistence type="predicted"/>
<evidence type="ECO:0000313" key="1">
    <source>
        <dbReference type="EMBL" id="BDV43984.1"/>
    </source>
</evidence>
<name>A0ABM8ENI2_9BACT</name>
<dbReference type="Proteomes" id="UP001317705">
    <property type="component" value="Chromosome"/>
</dbReference>
<keyword evidence="2" id="KW-1185">Reference proteome</keyword>
<dbReference type="RefSeq" id="WP_282000097.1">
    <property type="nucleotide sequence ID" value="NZ_AP027151.1"/>
</dbReference>